<comment type="caution">
    <text evidence="3">The sequence shown here is derived from an EMBL/GenBank/DDBJ whole genome shotgun (WGS) entry which is preliminary data.</text>
</comment>
<name>A0A2G5SIN1_9PELO</name>
<accession>A0A2G5SIN1</accession>
<keyword evidence="4" id="KW-1185">Reference proteome</keyword>
<organism evidence="3 4">
    <name type="scientific">Caenorhabditis nigoni</name>
    <dbReference type="NCBI Taxonomy" id="1611254"/>
    <lineage>
        <taxon>Eukaryota</taxon>
        <taxon>Metazoa</taxon>
        <taxon>Ecdysozoa</taxon>
        <taxon>Nematoda</taxon>
        <taxon>Chromadorea</taxon>
        <taxon>Rhabditida</taxon>
        <taxon>Rhabditina</taxon>
        <taxon>Rhabditomorpha</taxon>
        <taxon>Rhabditoidea</taxon>
        <taxon>Rhabditidae</taxon>
        <taxon>Peloderinae</taxon>
        <taxon>Caenorhabditis</taxon>
    </lineage>
</organism>
<dbReference type="Proteomes" id="UP000230233">
    <property type="component" value="Unassembled WGS sequence"/>
</dbReference>
<dbReference type="CDD" id="cd22150">
    <property type="entry name" value="F-box_CeFBXA-like"/>
    <property type="match status" value="1"/>
</dbReference>
<gene>
    <name evidence="3" type="ORF">B9Z55_026968</name>
</gene>
<dbReference type="SUPFAM" id="SSF81383">
    <property type="entry name" value="F-box domain"/>
    <property type="match status" value="1"/>
</dbReference>
<reference evidence="4" key="1">
    <citation type="submission" date="2017-10" db="EMBL/GenBank/DDBJ databases">
        <title>Rapid genome shrinkage in a self-fertile nematode reveals novel sperm competition proteins.</title>
        <authorList>
            <person name="Yin D."/>
            <person name="Schwarz E.M."/>
            <person name="Thomas C.G."/>
            <person name="Felde R.L."/>
            <person name="Korf I.F."/>
            <person name="Cutter A.D."/>
            <person name="Schartner C.M."/>
            <person name="Ralston E.J."/>
            <person name="Meyer B.J."/>
            <person name="Haag E.S."/>
        </authorList>
    </citation>
    <scope>NUCLEOTIDE SEQUENCE [LARGE SCALE GENOMIC DNA]</scope>
    <source>
        <strain evidence="4">JU1422</strain>
    </source>
</reference>
<feature type="domain" description="F-box" evidence="1">
    <location>
        <begin position="78"/>
        <end position="121"/>
    </location>
</feature>
<dbReference type="OrthoDB" id="8056713at2759"/>
<dbReference type="InterPro" id="IPR041426">
    <property type="entry name" value="Mos1_HTH"/>
</dbReference>
<feature type="domain" description="Mos1 transposase HTH" evidence="2">
    <location>
        <begin position="19"/>
        <end position="62"/>
    </location>
</feature>
<dbReference type="Pfam" id="PF17906">
    <property type="entry name" value="HTH_48"/>
    <property type="match status" value="1"/>
</dbReference>
<evidence type="ECO:0000313" key="3">
    <source>
        <dbReference type="EMBL" id="PIC14779.1"/>
    </source>
</evidence>
<evidence type="ECO:0000259" key="1">
    <source>
        <dbReference type="Pfam" id="PF00646"/>
    </source>
</evidence>
<dbReference type="InterPro" id="IPR001810">
    <property type="entry name" value="F-box_dom"/>
</dbReference>
<dbReference type="STRING" id="1611254.A0A2G5SIN1"/>
<evidence type="ECO:0008006" key="5">
    <source>
        <dbReference type="Google" id="ProtNLM"/>
    </source>
</evidence>
<dbReference type="AlphaFoldDB" id="A0A2G5SIN1"/>
<proteinExistence type="predicted"/>
<evidence type="ECO:0000259" key="2">
    <source>
        <dbReference type="Pfam" id="PF17906"/>
    </source>
</evidence>
<evidence type="ECO:0000313" key="4">
    <source>
        <dbReference type="Proteomes" id="UP000230233"/>
    </source>
</evidence>
<protein>
    <recommendedName>
        <fullName evidence="5">Mos1 transposase HTH domain-containing protein</fullName>
    </recommendedName>
</protein>
<sequence>MSSKLDEACRTNQKIRASFILYEFRYGKSIFKCYNDFREKMGPNFMDYLEFEFWWMRFSAGNFDIEYDRSKGPKYRTITDLPVDIFENICENLGDNYQNKYRFIFRHVCKSFRALADSWIPKFEKVSIEAHFTSSVDLYFDGKKFHYKNEKKALSDLISVIAHPKFDNFGIDSIMIINPAFLMRLVKELESRKLKIQVHYVYISSYYPDWKNQMLLFPFYQAETVKMVYIKERQEQILEFIEEICELDQEERAGDDGIPENAILKPKSIMFSRMDIALRYLGTREATTIIKNLLHFSNLECWHLHAELSSASQVIENIETYGAKIQADDPMIFHYPIPNSSEFLKIHIRDDGIYMERKSA</sequence>
<dbReference type="InterPro" id="IPR036047">
    <property type="entry name" value="F-box-like_dom_sf"/>
</dbReference>
<dbReference type="EMBL" id="PDUG01000007">
    <property type="protein sequence ID" value="PIC14779.1"/>
    <property type="molecule type" value="Genomic_DNA"/>
</dbReference>
<dbReference type="Pfam" id="PF00646">
    <property type="entry name" value="F-box"/>
    <property type="match status" value="1"/>
</dbReference>